<feature type="domain" description="Centromere protein J C-terminal" evidence="13">
    <location>
        <begin position="1259"/>
        <end position="1293"/>
    </location>
</feature>
<dbReference type="RefSeq" id="XP_014381476.1">
    <property type="nucleotide sequence ID" value="XM_014525990.2"/>
</dbReference>
<dbReference type="InterPro" id="IPR009852">
    <property type="entry name" value="CENPJ_C_dom"/>
</dbReference>
<feature type="coiled-coil region" evidence="11">
    <location>
        <begin position="919"/>
        <end position="1064"/>
    </location>
</feature>
<feature type="domain" description="Centromere protein J C-terminal" evidence="13">
    <location>
        <begin position="1297"/>
        <end position="1320"/>
    </location>
</feature>
<feature type="compositionally biased region" description="Basic and acidic residues" evidence="12">
    <location>
        <begin position="859"/>
        <end position="870"/>
    </location>
</feature>
<evidence type="ECO:0000313" key="15">
    <source>
        <dbReference type="Proteomes" id="UP000189705"/>
    </source>
</evidence>
<dbReference type="Gene3D" id="2.60.450.20">
    <property type="match status" value="1"/>
</dbReference>
<feature type="compositionally biased region" description="Basic and acidic residues" evidence="12">
    <location>
        <begin position="730"/>
        <end position="774"/>
    </location>
</feature>
<feature type="coiled-coil region" evidence="11">
    <location>
        <begin position="341"/>
        <end position="370"/>
    </location>
</feature>
<feature type="compositionally biased region" description="Basic and acidic residues" evidence="12">
    <location>
        <begin position="893"/>
        <end position="907"/>
    </location>
</feature>
<evidence type="ECO:0000256" key="8">
    <source>
        <dbReference type="ARBA" id="ARBA00069791"/>
    </source>
</evidence>
<dbReference type="FunFam" id="2.60.450.20:FF:000001">
    <property type="entry name" value="Centromere protein J"/>
    <property type="match status" value="1"/>
</dbReference>
<reference evidence="16" key="1">
    <citation type="submission" date="2025-08" db="UniProtKB">
        <authorList>
            <consortium name="RefSeq"/>
        </authorList>
    </citation>
    <scope>IDENTIFICATION</scope>
</reference>
<evidence type="ECO:0000313" key="16">
    <source>
        <dbReference type="RefSeq" id="XP_014381476.1"/>
    </source>
</evidence>
<dbReference type="PANTHER" id="PTHR10331:SF23">
    <property type="entry name" value="CENTROMERE PROTEIN J"/>
    <property type="match status" value="1"/>
</dbReference>
<dbReference type="Pfam" id="PF07202">
    <property type="entry name" value="Tcp10_C"/>
    <property type="match status" value="3"/>
</dbReference>
<evidence type="ECO:0000256" key="12">
    <source>
        <dbReference type="SAM" id="MobiDB-lite"/>
    </source>
</evidence>
<keyword evidence="15" id="KW-1185">Reference proteome</keyword>
<evidence type="ECO:0000259" key="13">
    <source>
        <dbReference type="Pfam" id="PF07202"/>
    </source>
</evidence>
<feature type="region of interest" description="Disordered" evidence="12">
    <location>
        <begin position="1110"/>
        <end position="1145"/>
    </location>
</feature>
<dbReference type="GO" id="GO:0005813">
    <property type="term" value="C:centrosome"/>
    <property type="evidence" value="ECO:0007669"/>
    <property type="project" value="TreeGrafter"/>
</dbReference>
<name>A0A1U8DMD2_ALLSI</name>
<evidence type="ECO:0000256" key="4">
    <source>
        <dbReference type="ARBA" id="ARBA00022553"/>
    </source>
</evidence>
<dbReference type="InterPro" id="IPR058029">
    <property type="entry name" value="Tubulin-bd_CENPJ"/>
</dbReference>
<evidence type="ECO:0000256" key="2">
    <source>
        <dbReference type="ARBA" id="ARBA00005627"/>
    </source>
</evidence>
<gene>
    <name evidence="16" type="primary">CENPJ</name>
</gene>
<evidence type="ECO:0000256" key="5">
    <source>
        <dbReference type="ARBA" id="ARBA00022701"/>
    </source>
</evidence>
<dbReference type="GeneID" id="102379556"/>
<feature type="region of interest" description="Disordered" evidence="12">
    <location>
        <begin position="254"/>
        <end position="274"/>
    </location>
</feature>
<protein>
    <recommendedName>
        <fullName evidence="8">Centrosomal P4.1-associated protein</fullName>
    </recommendedName>
    <alternativeName>
        <fullName evidence="9">Centromere protein J</fullName>
    </alternativeName>
    <alternativeName>
        <fullName evidence="10">Centrosome assembly and centriole elongation protein</fullName>
    </alternativeName>
</protein>
<organism evidence="15 16">
    <name type="scientific">Alligator sinensis</name>
    <name type="common">Chinese alligator</name>
    <dbReference type="NCBI Taxonomy" id="38654"/>
    <lineage>
        <taxon>Eukaryota</taxon>
        <taxon>Metazoa</taxon>
        <taxon>Chordata</taxon>
        <taxon>Craniata</taxon>
        <taxon>Vertebrata</taxon>
        <taxon>Euteleostomi</taxon>
        <taxon>Archelosauria</taxon>
        <taxon>Archosauria</taxon>
        <taxon>Crocodylia</taxon>
        <taxon>Alligatoridae</taxon>
        <taxon>Alligatorinae</taxon>
        <taxon>Alligator</taxon>
    </lineage>
</organism>
<keyword evidence="6" id="KW-0206">Cytoskeleton</keyword>
<feature type="domain" description="CENPJ tubulin-binding region" evidence="14">
    <location>
        <begin position="323"/>
        <end position="390"/>
    </location>
</feature>
<comment type="subunit">
    <text evidence="7">Forms homodimers. Associates with microtubules plus ends; binds to beta-tubulin subunits exposed on microtubule outer surface at its distal tip; also associates with microtubule lattice. Associated with the gamma-tubulin complex. Interacts with the head domain of EPB41. Interacts with LYST. Interacts with CEP152 (via C-terminus). Interacts with STIL. Forms a complex with STIL and SASS6.</text>
</comment>
<accession>A0A1U8DMD2</accession>
<dbReference type="GO" id="GO:0015631">
    <property type="term" value="F:tubulin binding"/>
    <property type="evidence" value="ECO:0007669"/>
    <property type="project" value="TreeGrafter"/>
</dbReference>
<dbReference type="PANTHER" id="PTHR10331">
    <property type="entry name" value="T COMPLEX PROTEIN 10"/>
    <property type="match status" value="1"/>
</dbReference>
<dbReference type="Proteomes" id="UP000189705">
    <property type="component" value="Unplaced"/>
</dbReference>
<keyword evidence="3" id="KW-0963">Cytoplasm</keyword>
<dbReference type="GO" id="GO:0005814">
    <property type="term" value="C:centriole"/>
    <property type="evidence" value="ECO:0007669"/>
    <property type="project" value="UniProtKB-SubCell"/>
</dbReference>
<evidence type="ECO:0000256" key="9">
    <source>
        <dbReference type="ARBA" id="ARBA00081769"/>
    </source>
</evidence>
<evidence type="ECO:0000256" key="10">
    <source>
        <dbReference type="ARBA" id="ARBA00083148"/>
    </source>
</evidence>
<feature type="domain" description="Centromere protein J C-terminal" evidence="13">
    <location>
        <begin position="1223"/>
        <end position="1251"/>
    </location>
</feature>
<dbReference type="GO" id="GO:1902117">
    <property type="term" value="P:positive regulation of organelle assembly"/>
    <property type="evidence" value="ECO:0007669"/>
    <property type="project" value="UniProtKB-ARBA"/>
</dbReference>
<keyword evidence="5" id="KW-0493">Microtubule</keyword>
<keyword evidence="11" id="KW-0175">Coiled coil</keyword>
<dbReference type="InterPro" id="IPR026581">
    <property type="entry name" value="TCP10L/CENPJ"/>
</dbReference>
<feature type="region of interest" description="Disordered" evidence="12">
    <location>
        <begin position="704"/>
        <end position="797"/>
    </location>
</feature>
<evidence type="ECO:0000256" key="11">
    <source>
        <dbReference type="SAM" id="Coils"/>
    </source>
</evidence>
<evidence type="ECO:0000256" key="7">
    <source>
        <dbReference type="ARBA" id="ARBA00064598"/>
    </source>
</evidence>
<feature type="compositionally biased region" description="Low complexity" evidence="12">
    <location>
        <begin position="785"/>
        <end position="797"/>
    </location>
</feature>
<feature type="coiled-coil region" evidence="11">
    <location>
        <begin position="135"/>
        <end position="178"/>
    </location>
</feature>
<sequence>MSTTAGFSREHTVTAHWMSKTSRAGVILRPSFHDLKTNRASQSSGTADITSYPFEMLHFSNSSCSVSEDSLHEEKTLESDTFHGLLPGTTETTLPAHLGEEKQILAFKDATGQQETEFIYDKADDWSEADYSDPLLQKLEQLKEFQQQKQEQLKRQQMEQLQRLMEEQQKLLTVVSGQQATPCFTLLAEDQSQRYEHTVSSTSATHLPSVMYQNHSGHIARHLDDFSSEHLQKLNNECILSLKSHFSANSVSEKQHIQASLKPRSNLKNSEEDKKNTGKSIWCLDKKMGESAEGKNCNADGLHSENADFSEGPNGRKCLQMANTEERPIKAGIQDRKQTFEEFLEEQIQLEEQRLKKKEQLQEAEKLTSQKQVTKWPFLKRGEGLSRFTKIRSKVTKYKEGKVMFQLSTSEDRNIAKAERPHIQRKTVTLSKELVSENSVIPSKRYNQTIKTKNGPAGQERQTMVLKNHNGKTILPSKVAVRTEKNLDEQFKESCRSEINNKLENKENIMEFAKSIEIGSKYRSNLPHTEKYQVPTELTKTAFLSQCSMGRPAKDLELCLELSFQNKLENWEKEKEKENMELDEFLFLEQAADEISFSSNSSFVQRILEQDQQLSKGRRMSSTPIKTTQQQMNTLVITAINNKNKVDNISQGNKNDRAVAYTVSDLGTSIGLKDHSKKTDNKIFQISSTVAIPNLQSTEWNINETKGDESNDFMTESEEELETTLTGSNENDKKFLLGSREDNPEFCDRGPVKDTSKESKSGDADLDLSDKDYSSDESIGVANQSSSKVSGSQRSSSSIYRNNIEFDDDRTWSDLEENVIQLEVPKNGSIKIPLQSNSSNMSEVCIPDKALKRKVASIKRGDDLPKERVTDNTNIPPTSDLMMKLFPSLKPKQKAESYSKQEDKSNAEQEESGGDTVRSQVLREKLVELETEIERFRAENASLTKLRQERECALENLRKEIADFEQQKTKELARLEEFKKEEMRKLQKERKVFEKYATAARAIPDKKERDEIQALKQQIADLQEDLKRREAKWSSTQGRLRNQIEALTKENAELREEIRIMERFRLEAWKKESATESKRKAESCGIKLKREESMCPPVGLQKCQILSPVPPTEKCSKMSRKSYSPAKGKPSRRPKSALGSDLNNGDKTMLTLEDSSRTFTIVEKILKNGCHLIFFPNGTRKEVSSDGKTITVTFFNGDVKQVMPDQTVIYYYADAKTTHTTYPDGLEVLHFSNGQIEKHYPDGRKEITFPDQTIKNLLTDGQEESIFPNGTIVRVLRDGSKTIEFNNGQRELHTLEFKRREYPDGTVKTVYVDGRQETKYVCGRIRVKDKDGNIIMDTKL</sequence>
<evidence type="ECO:0000256" key="6">
    <source>
        <dbReference type="ARBA" id="ARBA00023212"/>
    </source>
</evidence>
<evidence type="ECO:0000259" key="14">
    <source>
        <dbReference type="Pfam" id="PF25779"/>
    </source>
</evidence>
<evidence type="ECO:0000256" key="3">
    <source>
        <dbReference type="ARBA" id="ARBA00022490"/>
    </source>
</evidence>
<keyword evidence="4" id="KW-0597">Phosphoprotein</keyword>
<dbReference type="InterPro" id="IPR047002">
    <property type="entry name" value="Tcp10_C_sf"/>
</dbReference>
<evidence type="ECO:0000256" key="1">
    <source>
        <dbReference type="ARBA" id="ARBA00004114"/>
    </source>
</evidence>
<feature type="region of interest" description="Disordered" evidence="12">
    <location>
        <begin position="858"/>
        <end position="919"/>
    </location>
</feature>
<dbReference type="Pfam" id="PF25779">
    <property type="entry name" value="Tubulin-bind_CPAP"/>
    <property type="match status" value="1"/>
</dbReference>
<proteinExistence type="inferred from homology"/>
<comment type="subcellular location">
    <subcellularLocation>
        <location evidence="1">Cytoplasm</location>
        <location evidence="1">Cytoskeleton</location>
        <location evidence="1">Microtubule organizing center</location>
        <location evidence="1">Centrosome</location>
        <location evidence="1">Centriole</location>
    </subcellularLocation>
</comment>
<dbReference type="GO" id="GO:0060271">
    <property type="term" value="P:cilium assembly"/>
    <property type="evidence" value="ECO:0007669"/>
    <property type="project" value="TreeGrafter"/>
</dbReference>
<dbReference type="GO" id="GO:0005874">
    <property type="term" value="C:microtubule"/>
    <property type="evidence" value="ECO:0007669"/>
    <property type="project" value="UniProtKB-KW"/>
</dbReference>
<dbReference type="CTD" id="55835"/>
<dbReference type="GO" id="GO:0061511">
    <property type="term" value="P:centriole elongation"/>
    <property type="evidence" value="ECO:0007669"/>
    <property type="project" value="TreeGrafter"/>
</dbReference>
<comment type="similarity">
    <text evidence="2">Belongs to the TCP10 family.</text>
</comment>